<dbReference type="Pfam" id="PF22352">
    <property type="entry name" value="K319L-like_PKD"/>
    <property type="match status" value="1"/>
</dbReference>
<dbReference type="Gene3D" id="2.60.40.10">
    <property type="entry name" value="Immunoglobulins"/>
    <property type="match status" value="2"/>
</dbReference>
<dbReference type="Proteomes" id="UP000318437">
    <property type="component" value="Unassembled WGS sequence"/>
</dbReference>
<comment type="caution">
    <text evidence="4">The sequence shown here is derived from an EMBL/GenBank/DDBJ whole genome shotgun (WGS) entry which is preliminary data.</text>
</comment>
<evidence type="ECO:0000313" key="5">
    <source>
        <dbReference type="Proteomes" id="UP000318437"/>
    </source>
</evidence>
<keyword evidence="5" id="KW-1185">Reference proteome</keyword>
<gene>
    <name evidence="4" type="primary">hypBA2_1</name>
    <name evidence="4" type="ORF">Pla144_19360</name>
</gene>
<dbReference type="GO" id="GO:0016798">
    <property type="term" value="F:hydrolase activity, acting on glycosyl bonds"/>
    <property type="evidence" value="ECO:0007669"/>
    <property type="project" value="UniProtKB-KW"/>
</dbReference>
<dbReference type="EC" id="3.2.1.187" evidence="4"/>
<keyword evidence="4" id="KW-0326">Glycosidase</keyword>
<evidence type="ECO:0000256" key="1">
    <source>
        <dbReference type="SAM" id="MobiDB-lite"/>
    </source>
</evidence>
<sequence>MKRLISLGFCFVSFVFLLGLSAKGEGTSISGELRQWHKVTLTIDGPQASEDGDLNPFLDYRMQVTFRHPASGLTYNVPGYFAADGDAANSSATLGTKWRAHLSPDHSGEWTYTVSFREGPGVAISDDPNAGTAVDSVDGLMGSFEVSSTDKSGRDFRGKGRLNYVGKHHLQFAGTGEFFLKTGVDAPENFLAYQDFDGEFKKDGQKDNLIKDWGPHVQDWQTSDPTWQNGKGKGIIGAINYLASQGLNSFSFITLNINGDDRNVFPYTTYDERARIDCSRMDQWETLFAHGDKLGMYLHFKTQEAENVNLLDNAKLGLQRKLYYRELIARFGHHLALNWNLGEEIGLYNKVSTEEKVAWADYFWSHDPYQHHIVIHNGDNHFDLLGDASALTGFSLQTNQPDFRYVHARTLQYIRRSAAAGKPWVVACDEPGDAMHSLLTDAEDPTHDDPRKNALWGNLMAGGAGVEWYFGYKHPHSDLTCQDFRVRQNMWKQCRQALDFFRHHRIPFWNITNANEKLATKDAYCLCEPGKLYLVYLKQAKQASLDLSDANGLFEVLWFNPRHGGPLHLGSTQAVIGGGKVMIGKPPTEPEQDWLAVVRLGDPDRDYPPRVSAGIDNTIMLPRNSDTVTLRLQGDVGDVGKSAARVTSMWTKISGPGEVKFADATALDTQVTFSSVGQYVLKLAATDGSQHAETDVTITVEPFQPKATQATTSNDASVLSAMADFKFVISGEFVRGYKDKKQRALAINAAQHRNKFAAAETTFQGNAGIYDLVLTTLTETDGASTYRLLVDGRKVGEARNPDADRDYESVMHRFNGVSLKPGDKIRVEFNSDTNGLIPEGNGFAFSRGRWRSLTFLKPGTPMAQPKRNANSGQTSTSDQTKANIPPFEFKYDPTQAKKVHKQSQGIVVVEAEDYDAVDRQHHRKWYRTSSNKTPEVKPDPDPNHAEGASGGAYLEILPDTRVTHADPLVNGVSFSNTPGQCSVLYYPVIIEKPGRYYVWVRTCCTGSEDNGLHVGIDGQWPTSGARLQFRGQHGRWQWDSRQRTEEVHTGVLGQIWLDIEEPGLHTIMFSMREDGFEFDKFLLTRYPKPMKSKTNELGPAASPLFASSR</sequence>
<evidence type="ECO:0000259" key="2">
    <source>
        <dbReference type="Pfam" id="PF12904"/>
    </source>
</evidence>
<feature type="domain" description="DUF5060" evidence="3">
    <location>
        <begin position="33"/>
        <end position="117"/>
    </location>
</feature>
<dbReference type="RefSeq" id="WP_231936254.1">
    <property type="nucleotide sequence ID" value="NZ_SJPS01000002.1"/>
</dbReference>
<feature type="compositionally biased region" description="Polar residues" evidence="1">
    <location>
        <begin position="867"/>
        <end position="882"/>
    </location>
</feature>
<dbReference type="InterPro" id="IPR013783">
    <property type="entry name" value="Ig-like_fold"/>
</dbReference>
<proteinExistence type="predicted"/>
<dbReference type="AlphaFoldDB" id="A0A5C6CYI1"/>
<dbReference type="Pfam" id="PF16586">
    <property type="entry name" value="DUF5060"/>
    <property type="match status" value="1"/>
</dbReference>
<reference evidence="4 5" key="1">
    <citation type="submission" date="2019-02" db="EMBL/GenBank/DDBJ databases">
        <title>Deep-cultivation of Planctomycetes and their phenomic and genomic characterization uncovers novel biology.</title>
        <authorList>
            <person name="Wiegand S."/>
            <person name="Jogler M."/>
            <person name="Boedeker C."/>
            <person name="Pinto D."/>
            <person name="Vollmers J."/>
            <person name="Rivas-Marin E."/>
            <person name="Kohn T."/>
            <person name="Peeters S.H."/>
            <person name="Heuer A."/>
            <person name="Rast P."/>
            <person name="Oberbeckmann S."/>
            <person name="Bunk B."/>
            <person name="Jeske O."/>
            <person name="Meyerdierks A."/>
            <person name="Storesund J.E."/>
            <person name="Kallscheuer N."/>
            <person name="Luecker S."/>
            <person name="Lage O.M."/>
            <person name="Pohl T."/>
            <person name="Merkel B.J."/>
            <person name="Hornburger P."/>
            <person name="Mueller R.-W."/>
            <person name="Bruemmer F."/>
            <person name="Labrenz M."/>
            <person name="Spormann A.M."/>
            <person name="Op Den Camp H."/>
            <person name="Overmann J."/>
            <person name="Amann R."/>
            <person name="Jetten M.S.M."/>
            <person name="Mascher T."/>
            <person name="Medema M.H."/>
            <person name="Devos D.P."/>
            <person name="Kaster A.-K."/>
            <person name="Ovreas L."/>
            <person name="Rohde M."/>
            <person name="Galperin M.Y."/>
            <person name="Jogler C."/>
        </authorList>
    </citation>
    <scope>NUCLEOTIDE SEQUENCE [LARGE SCALE GENOMIC DNA]</scope>
    <source>
        <strain evidence="4 5">Pla144</strain>
    </source>
</reference>
<accession>A0A5C6CYI1</accession>
<keyword evidence="4" id="KW-0378">Hydrolase</keyword>
<dbReference type="InterPro" id="IPR032260">
    <property type="entry name" value="DUF5060"/>
</dbReference>
<dbReference type="Gene3D" id="3.20.20.80">
    <property type="entry name" value="Glycosidases"/>
    <property type="match status" value="1"/>
</dbReference>
<organism evidence="4 5">
    <name type="scientific">Bythopirellula polymerisocia</name>
    <dbReference type="NCBI Taxonomy" id="2528003"/>
    <lineage>
        <taxon>Bacteria</taxon>
        <taxon>Pseudomonadati</taxon>
        <taxon>Planctomycetota</taxon>
        <taxon>Planctomycetia</taxon>
        <taxon>Pirellulales</taxon>
        <taxon>Lacipirellulaceae</taxon>
        <taxon>Bythopirellula</taxon>
    </lineage>
</organism>
<name>A0A5C6CYI1_9BACT</name>
<feature type="compositionally biased region" description="Basic and acidic residues" evidence="1">
    <location>
        <begin position="934"/>
        <end position="944"/>
    </location>
</feature>
<feature type="domain" description="Putative collagen-binding" evidence="2">
    <location>
        <begin position="520"/>
        <end position="598"/>
    </location>
</feature>
<dbReference type="InterPro" id="IPR024749">
    <property type="entry name" value="Collagen-bd_put"/>
</dbReference>
<evidence type="ECO:0000259" key="3">
    <source>
        <dbReference type="Pfam" id="PF16586"/>
    </source>
</evidence>
<protein>
    <submittedName>
        <fullName evidence="4">Beta-L-arabinobiosidase</fullName>
        <ecNumber evidence="4">3.2.1.187</ecNumber>
    </submittedName>
</protein>
<dbReference type="Gene3D" id="2.60.120.1620">
    <property type="match status" value="1"/>
</dbReference>
<evidence type="ECO:0000313" key="4">
    <source>
        <dbReference type="EMBL" id="TWU28644.1"/>
    </source>
</evidence>
<dbReference type="Pfam" id="PF12904">
    <property type="entry name" value="Collagen_bind_2"/>
    <property type="match status" value="1"/>
</dbReference>
<feature type="region of interest" description="Disordered" evidence="1">
    <location>
        <begin position="920"/>
        <end position="950"/>
    </location>
</feature>
<dbReference type="EMBL" id="SJPS01000002">
    <property type="protein sequence ID" value="TWU28644.1"/>
    <property type="molecule type" value="Genomic_DNA"/>
</dbReference>
<feature type="region of interest" description="Disordered" evidence="1">
    <location>
        <begin position="856"/>
        <end position="884"/>
    </location>
</feature>